<evidence type="ECO:0000259" key="1">
    <source>
        <dbReference type="Pfam" id="PF24748"/>
    </source>
</evidence>
<evidence type="ECO:0000313" key="4">
    <source>
        <dbReference type="WBParaSite" id="maker-uti_cns_0001249-snap-gene-0.25-mRNA-1"/>
    </source>
</evidence>
<dbReference type="WBParaSite" id="maker-uti_cns_0045788-snap-gene-0.14-mRNA-1">
    <property type="protein sequence ID" value="maker-uti_cns_0045788-snap-gene-0.14-mRNA-1"/>
    <property type="gene ID" value="maker-uti_cns_0045788-snap-gene-0.14"/>
</dbReference>
<dbReference type="WBParaSite" id="maker-uti_cns_0000224-snap-gene-0.21-mRNA-1">
    <property type="protein sequence ID" value="maker-uti_cns_0000224-snap-gene-0.21-mRNA-1"/>
    <property type="gene ID" value="maker-uti_cns_0000224-snap-gene-0.21"/>
</dbReference>
<dbReference type="InterPro" id="IPR056601">
    <property type="entry name" value="Galaxin_dom"/>
</dbReference>
<accession>A0A1I8J358</accession>
<dbReference type="Proteomes" id="UP000095280">
    <property type="component" value="Unplaced"/>
</dbReference>
<organism evidence="2 5">
    <name type="scientific">Macrostomum lignano</name>
    <dbReference type="NCBI Taxonomy" id="282301"/>
    <lineage>
        <taxon>Eukaryota</taxon>
        <taxon>Metazoa</taxon>
        <taxon>Spiralia</taxon>
        <taxon>Lophotrochozoa</taxon>
        <taxon>Platyhelminthes</taxon>
        <taxon>Rhabditophora</taxon>
        <taxon>Macrostomorpha</taxon>
        <taxon>Macrostomida</taxon>
        <taxon>Macrostomidae</taxon>
        <taxon>Macrostomum</taxon>
    </lineage>
</organism>
<name>A0A1I8J358_9PLAT</name>
<evidence type="ECO:0000313" key="5">
    <source>
        <dbReference type="WBParaSite" id="maker-uti_cns_0045787-snap-gene-1.11-mRNA-1"/>
    </source>
</evidence>
<keyword evidence="2" id="KW-1185">Reference proteome</keyword>
<dbReference type="Pfam" id="PF24748">
    <property type="entry name" value="Galaxin_repeat"/>
    <property type="match status" value="1"/>
</dbReference>
<protein>
    <submittedName>
        <fullName evidence="3 4">EB domain-containing protein</fullName>
    </submittedName>
</protein>
<evidence type="ECO:0000313" key="2">
    <source>
        <dbReference type="Proteomes" id="UP000095280"/>
    </source>
</evidence>
<dbReference type="WBParaSite" id="maker-uti_cns_0045787-snap-gene-1.11-mRNA-1">
    <property type="protein sequence ID" value="maker-uti_cns_0045787-snap-gene-1.11-mRNA-1"/>
    <property type="gene ID" value="maker-uti_cns_0045787-snap-gene-1.11"/>
</dbReference>
<sequence>CCPGGGYQSVPNGSVCCRDAEFPDAFNVGLGNACCGGLPYYNETDGDQVCCGGHLHSSLNQQCCGGQMVPNDLVCCGDSIAYQPQSNMSCCGDQYVLLAGSDSETVCCQEGSEAQLYTLSRDNFDGESTWSCCGLQLVKGAESSNGCCAGRKFNSSLEVCASSD</sequence>
<proteinExistence type="predicted"/>
<dbReference type="WBParaSite" id="maker-uti_cns_0001400-snap-gene-0.16-mRNA-1">
    <property type="protein sequence ID" value="maker-uti_cns_0001400-snap-gene-0.16-mRNA-1"/>
    <property type="gene ID" value="maker-uti_cns_0001400-snap-gene-0.16"/>
</dbReference>
<dbReference type="AlphaFoldDB" id="A0A1I8J358"/>
<reference evidence="3 4" key="1">
    <citation type="submission" date="2016-11" db="UniProtKB">
        <authorList>
            <consortium name="WormBaseParasite"/>
        </authorList>
    </citation>
    <scope>IDENTIFICATION</scope>
</reference>
<feature type="domain" description="Galaxin-like repeats" evidence="1">
    <location>
        <begin position="33"/>
        <end position="161"/>
    </location>
</feature>
<evidence type="ECO:0000313" key="3">
    <source>
        <dbReference type="WBParaSite" id="maker-uti_cns_0000224-snap-gene-0.21-mRNA-1"/>
    </source>
</evidence>
<dbReference type="WBParaSite" id="maker-uti_cns_0001249-snap-gene-0.25-mRNA-1">
    <property type="protein sequence ID" value="maker-uti_cns_0001249-snap-gene-0.25-mRNA-1"/>
    <property type="gene ID" value="maker-uti_cns_0001249-snap-gene-0.25"/>
</dbReference>